<proteinExistence type="predicted"/>
<reference evidence="2 3" key="1">
    <citation type="journal article" date="2020" name="IScience">
        <title>Genome Sequencing of the Endangered Kingdonia uniflora (Circaeasteraceae, Ranunculales) Reveals Potential Mechanisms of Evolutionary Specialization.</title>
        <authorList>
            <person name="Sun Y."/>
            <person name="Deng T."/>
            <person name="Zhang A."/>
            <person name="Moore M.J."/>
            <person name="Landis J.B."/>
            <person name="Lin N."/>
            <person name="Zhang H."/>
            <person name="Zhang X."/>
            <person name="Huang J."/>
            <person name="Zhang X."/>
            <person name="Sun H."/>
            <person name="Wang H."/>
        </authorList>
    </citation>
    <scope>NUCLEOTIDE SEQUENCE [LARGE SCALE GENOMIC DNA]</scope>
    <source>
        <strain evidence="2">TB1705</strain>
        <tissue evidence="2">Leaf</tissue>
    </source>
</reference>
<dbReference type="InterPro" id="IPR008537">
    <property type="entry name" value="DUF819"/>
</dbReference>
<feature type="transmembrane region" description="Helical" evidence="1">
    <location>
        <begin position="307"/>
        <end position="328"/>
    </location>
</feature>
<accession>A0A7J7N4X9</accession>
<keyword evidence="1" id="KW-0472">Membrane</keyword>
<organism evidence="2 3">
    <name type="scientific">Kingdonia uniflora</name>
    <dbReference type="NCBI Taxonomy" id="39325"/>
    <lineage>
        <taxon>Eukaryota</taxon>
        <taxon>Viridiplantae</taxon>
        <taxon>Streptophyta</taxon>
        <taxon>Embryophyta</taxon>
        <taxon>Tracheophyta</taxon>
        <taxon>Spermatophyta</taxon>
        <taxon>Magnoliopsida</taxon>
        <taxon>Ranunculales</taxon>
        <taxon>Circaeasteraceae</taxon>
        <taxon>Kingdonia</taxon>
    </lineage>
</organism>
<dbReference type="PANTHER" id="PTHR34289:SF3">
    <property type="entry name" value="PROTEIN, PUTATIVE (DUF819)-RELATED"/>
    <property type="match status" value="1"/>
</dbReference>
<dbReference type="EMBL" id="JACGCM010001055">
    <property type="protein sequence ID" value="KAF6162186.1"/>
    <property type="molecule type" value="Genomic_DNA"/>
</dbReference>
<keyword evidence="3" id="KW-1185">Reference proteome</keyword>
<evidence type="ECO:0000313" key="2">
    <source>
        <dbReference type="EMBL" id="KAF6162186.1"/>
    </source>
</evidence>
<evidence type="ECO:0000313" key="3">
    <source>
        <dbReference type="Proteomes" id="UP000541444"/>
    </source>
</evidence>
<dbReference type="PANTHER" id="PTHR34289">
    <property type="entry name" value="PROTEIN, PUTATIVE (DUF819)-RELATED"/>
    <property type="match status" value="1"/>
</dbReference>
<feature type="transmembrane region" description="Helical" evidence="1">
    <location>
        <begin position="163"/>
        <end position="185"/>
    </location>
</feature>
<protein>
    <submittedName>
        <fullName evidence="2">Uncharacterized protein</fullName>
    </submittedName>
</protein>
<keyword evidence="1" id="KW-1133">Transmembrane helix</keyword>
<feature type="transmembrane region" description="Helical" evidence="1">
    <location>
        <begin position="226"/>
        <end position="248"/>
    </location>
</feature>
<feature type="transmembrane region" description="Helical" evidence="1">
    <location>
        <begin position="197"/>
        <end position="214"/>
    </location>
</feature>
<name>A0A7J7N4X9_9MAGN</name>
<feature type="transmembrane region" description="Helical" evidence="1">
    <location>
        <begin position="131"/>
        <end position="151"/>
    </location>
</feature>
<evidence type="ECO:0000256" key="1">
    <source>
        <dbReference type="SAM" id="Phobius"/>
    </source>
</evidence>
<keyword evidence="1" id="KW-0812">Transmembrane</keyword>
<sequence>MSSSPLLTIFPSPLPTLRTRLNSTLQTLITTTITKQQHFLLHHQTPFTPLFTKPHNSILSRIPRAQLGLGSFPLISPQDHWGTWSVLFSIGAFGIWSEKTKIGSRLSGAVVSTLIGLLASNIGIISYDAPVYSVVMEYLLQMAIPLLLFKADLRRVIKSTGKLLMTFLLGSVATIVGTMVAYQMVPMRQLGQDSWKIAAALMSSYIGGTVNFVAVSKALNVSPSVLAAGIAADNVICAIYFTFLFALASKIPPEVTQFTSNDCPVNKEPNFGSKLDVLRTTTALATSFAICKFASHLTKLMGVQWGSLPFITATVVILATIFPMQFGYLAPGGEAPALILMQVHSLAMK</sequence>
<dbReference type="AlphaFoldDB" id="A0A7J7N4X9"/>
<dbReference type="Proteomes" id="UP000541444">
    <property type="component" value="Unassembled WGS sequence"/>
</dbReference>
<gene>
    <name evidence="2" type="ORF">GIB67_008315</name>
</gene>
<feature type="transmembrane region" description="Helical" evidence="1">
    <location>
        <begin position="81"/>
        <end position="97"/>
    </location>
</feature>
<dbReference type="OrthoDB" id="45797at2759"/>
<dbReference type="Pfam" id="PF05684">
    <property type="entry name" value="DUF819"/>
    <property type="match status" value="1"/>
</dbReference>
<feature type="transmembrane region" description="Helical" evidence="1">
    <location>
        <begin position="106"/>
        <end position="125"/>
    </location>
</feature>
<comment type="caution">
    <text evidence="2">The sequence shown here is derived from an EMBL/GenBank/DDBJ whole genome shotgun (WGS) entry which is preliminary data.</text>
</comment>